<protein>
    <submittedName>
        <fullName evidence="5">Lrp/AsnC family transcriptional regulator</fullName>
    </submittedName>
</protein>
<dbReference type="Gene3D" id="3.30.70.920">
    <property type="match status" value="1"/>
</dbReference>
<dbReference type="GO" id="GO:0043200">
    <property type="term" value="P:response to amino acid"/>
    <property type="evidence" value="ECO:0007669"/>
    <property type="project" value="TreeGrafter"/>
</dbReference>
<dbReference type="InterPro" id="IPR036390">
    <property type="entry name" value="WH_DNA-bd_sf"/>
</dbReference>
<comment type="caution">
    <text evidence="5">The sequence shown here is derived from an EMBL/GenBank/DDBJ whole genome shotgun (WGS) entry which is preliminary data.</text>
</comment>
<dbReference type="Proteomes" id="UP000643701">
    <property type="component" value="Unassembled WGS sequence"/>
</dbReference>
<evidence type="ECO:0000256" key="2">
    <source>
        <dbReference type="ARBA" id="ARBA00023125"/>
    </source>
</evidence>
<keyword evidence="3" id="KW-0804">Transcription</keyword>
<name>A0A967DYZ4_9FLAO</name>
<dbReference type="InterPro" id="IPR011008">
    <property type="entry name" value="Dimeric_a/b-barrel"/>
</dbReference>
<dbReference type="EMBL" id="JAANAS010000002">
    <property type="protein sequence ID" value="NGZ88897.1"/>
    <property type="molecule type" value="Genomic_DNA"/>
</dbReference>
<reference evidence="5" key="1">
    <citation type="submission" date="2020-03" db="EMBL/GenBank/DDBJ databases">
        <title>Psychroflexus Maritimus sp. nov., isolate from marine sediment.</title>
        <authorList>
            <person name="Zhong Y.-L."/>
        </authorList>
    </citation>
    <scope>NUCLEOTIDE SEQUENCE</scope>
    <source>
        <strain evidence="5">C1</strain>
    </source>
</reference>
<organism evidence="5 6">
    <name type="scientific">Psychroflexus maritimus</name>
    <dbReference type="NCBI Taxonomy" id="2714865"/>
    <lineage>
        <taxon>Bacteria</taxon>
        <taxon>Pseudomonadati</taxon>
        <taxon>Bacteroidota</taxon>
        <taxon>Flavobacteriia</taxon>
        <taxon>Flavobacteriales</taxon>
        <taxon>Flavobacteriaceae</taxon>
        <taxon>Psychroflexus</taxon>
    </lineage>
</organism>
<dbReference type="InterPro" id="IPR019888">
    <property type="entry name" value="Tscrpt_reg_AsnC-like"/>
</dbReference>
<dbReference type="Pfam" id="PF01037">
    <property type="entry name" value="AsnC_trans_reg"/>
    <property type="match status" value="1"/>
</dbReference>
<dbReference type="PRINTS" id="PR00033">
    <property type="entry name" value="HTHASNC"/>
</dbReference>
<dbReference type="InterPro" id="IPR019887">
    <property type="entry name" value="Tscrpt_reg_AsnC/Lrp_C"/>
</dbReference>
<dbReference type="Pfam" id="PF13412">
    <property type="entry name" value="HTH_24"/>
    <property type="match status" value="1"/>
</dbReference>
<sequence>MNLDTIDFKILNQLRNDAKLTTKHLALQVNLSPTAVFERIKKLERNQVIAGYQAKINPFKVNLSFLAFCMVQLEKHTQEYLNVFESEVNQLEAVVECNHVSGSYDYLLKVRVKDMDAYREFIVTKLTKIPYIANTQSAFSMKVVK</sequence>
<evidence type="ECO:0000256" key="1">
    <source>
        <dbReference type="ARBA" id="ARBA00023015"/>
    </source>
</evidence>
<dbReference type="PANTHER" id="PTHR30154">
    <property type="entry name" value="LEUCINE-RESPONSIVE REGULATORY PROTEIN"/>
    <property type="match status" value="1"/>
</dbReference>
<dbReference type="Gene3D" id="1.10.10.10">
    <property type="entry name" value="Winged helix-like DNA-binding domain superfamily/Winged helix DNA-binding domain"/>
    <property type="match status" value="1"/>
</dbReference>
<feature type="domain" description="HTH asnC-type" evidence="4">
    <location>
        <begin position="3"/>
        <end position="64"/>
    </location>
</feature>
<dbReference type="SUPFAM" id="SSF46785">
    <property type="entry name" value="Winged helix' DNA-binding domain"/>
    <property type="match status" value="1"/>
</dbReference>
<dbReference type="InterPro" id="IPR000485">
    <property type="entry name" value="AsnC-type_HTH_dom"/>
</dbReference>
<dbReference type="SUPFAM" id="SSF54909">
    <property type="entry name" value="Dimeric alpha+beta barrel"/>
    <property type="match status" value="1"/>
</dbReference>
<dbReference type="InterPro" id="IPR036388">
    <property type="entry name" value="WH-like_DNA-bd_sf"/>
</dbReference>
<keyword evidence="6" id="KW-1185">Reference proteome</keyword>
<accession>A0A967DYZ4</accession>
<evidence type="ECO:0000313" key="6">
    <source>
        <dbReference type="Proteomes" id="UP000643701"/>
    </source>
</evidence>
<dbReference type="RefSeq" id="WP_166399168.1">
    <property type="nucleotide sequence ID" value="NZ_JAANAS010000002.1"/>
</dbReference>
<dbReference type="PROSITE" id="PS50956">
    <property type="entry name" value="HTH_ASNC_2"/>
    <property type="match status" value="1"/>
</dbReference>
<keyword evidence="1" id="KW-0805">Transcription regulation</keyword>
<gene>
    <name evidence="5" type="ORF">G7034_01365</name>
</gene>
<evidence type="ECO:0000256" key="3">
    <source>
        <dbReference type="ARBA" id="ARBA00023163"/>
    </source>
</evidence>
<dbReference type="GO" id="GO:0005829">
    <property type="term" value="C:cytosol"/>
    <property type="evidence" value="ECO:0007669"/>
    <property type="project" value="TreeGrafter"/>
</dbReference>
<keyword evidence="2" id="KW-0238">DNA-binding</keyword>
<proteinExistence type="predicted"/>
<dbReference type="GO" id="GO:0043565">
    <property type="term" value="F:sequence-specific DNA binding"/>
    <property type="evidence" value="ECO:0007669"/>
    <property type="project" value="InterPro"/>
</dbReference>
<evidence type="ECO:0000313" key="5">
    <source>
        <dbReference type="EMBL" id="NGZ88897.1"/>
    </source>
</evidence>
<dbReference type="SMART" id="SM00344">
    <property type="entry name" value="HTH_ASNC"/>
    <property type="match status" value="1"/>
</dbReference>
<dbReference type="PANTHER" id="PTHR30154:SF34">
    <property type="entry name" value="TRANSCRIPTIONAL REGULATOR AZLB"/>
    <property type="match status" value="1"/>
</dbReference>
<dbReference type="AlphaFoldDB" id="A0A967DYZ4"/>
<evidence type="ECO:0000259" key="4">
    <source>
        <dbReference type="PROSITE" id="PS50956"/>
    </source>
</evidence>